<evidence type="ECO:0000313" key="2">
    <source>
        <dbReference type="EMBL" id="TPN81241.1"/>
    </source>
</evidence>
<proteinExistence type="predicted"/>
<feature type="coiled-coil region" evidence="1">
    <location>
        <begin position="415"/>
        <end position="442"/>
    </location>
</feature>
<dbReference type="InterPro" id="IPR010272">
    <property type="entry name" value="T6SS_TssF"/>
</dbReference>
<reference evidence="2 3" key="1">
    <citation type="submission" date="2019-06" db="EMBL/GenBank/DDBJ databases">
        <authorList>
            <person name="Meng X."/>
        </authorList>
    </citation>
    <scope>NUCLEOTIDE SEQUENCE [LARGE SCALE GENOMIC DNA]</scope>
    <source>
        <strain evidence="2 3">M625</strain>
    </source>
</reference>
<name>A0A504J4Y4_9FLAO</name>
<protein>
    <recommendedName>
        <fullName evidence="4">Type VI secretion system baseplate subunit TssF</fullName>
    </recommendedName>
</protein>
<keyword evidence="1" id="KW-0175">Coiled coil</keyword>
<comment type="caution">
    <text evidence="2">The sequence shown here is derived from an EMBL/GenBank/DDBJ whole genome shotgun (WGS) entry which is preliminary data.</text>
</comment>
<dbReference type="Pfam" id="PF05947">
    <property type="entry name" value="T6SS_TssF"/>
    <property type="match status" value="1"/>
</dbReference>
<dbReference type="OrthoDB" id="1090083at2"/>
<accession>A0A504J4Y4</accession>
<dbReference type="EMBL" id="VFWZ01000011">
    <property type="protein sequence ID" value="TPN81241.1"/>
    <property type="molecule type" value="Genomic_DNA"/>
</dbReference>
<dbReference type="AlphaFoldDB" id="A0A504J4Y4"/>
<evidence type="ECO:0000313" key="3">
    <source>
        <dbReference type="Proteomes" id="UP000315540"/>
    </source>
</evidence>
<dbReference type="RefSeq" id="WP_140597615.1">
    <property type="nucleotide sequence ID" value="NZ_VFWZ01000011.1"/>
</dbReference>
<organism evidence="2 3">
    <name type="scientific">Aquimarina algicola</name>
    <dbReference type="NCBI Taxonomy" id="2589995"/>
    <lineage>
        <taxon>Bacteria</taxon>
        <taxon>Pseudomonadati</taxon>
        <taxon>Bacteroidota</taxon>
        <taxon>Flavobacteriia</taxon>
        <taxon>Flavobacteriales</taxon>
        <taxon>Flavobacteriaceae</taxon>
        <taxon>Aquimarina</taxon>
    </lineage>
</organism>
<evidence type="ECO:0000256" key="1">
    <source>
        <dbReference type="SAM" id="Coils"/>
    </source>
</evidence>
<keyword evidence="3" id="KW-1185">Reference proteome</keyword>
<evidence type="ECO:0008006" key="4">
    <source>
        <dbReference type="Google" id="ProtNLM"/>
    </source>
</evidence>
<gene>
    <name evidence="2" type="ORF">FHK87_24980</name>
</gene>
<dbReference type="Proteomes" id="UP000315540">
    <property type="component" value="Unassembled WGS sequence"/>
</dbReference>
<sequence>MSLENNTQIKNRMIKKAASLWGVPPNEIENSFDPIISLLIGACASEISKISGEINSSQTRITERLIQLMTPDTLYGARPAHAIAYAEPSSKDMLIAPENLFYFKKKVKTRNAGQEIKNIFFSPVQDYKLVDAKITHIVCDDEAYEVEGKTKSSSKLSLKGNTKLPPSTLYLGIKSENKEIDLKGVSLFFELLDVQDKDLFYHHLQNAELYFKDQPLDTNGGFINSRQGELIQLESIFSLKPNKTITIENEVNKTYQKHFVTINSNVSLDSENTLPSDFKKLLHLKDHEEFENLTWIKVVFSRIIDADILKNIFTSLNSFPVINRKLESISFQLKDYIDVIPISTMDLFLDIKSITNTSGKPYKLIENDSEQDQKGTFVIRRDNVGKLDSRKAKEYLLHLVELLKDESAAFSIFGSDFLQSNINELNQNIAALEKKLSDMNNATAETNYISVKPLRKKDTLLIDYWTTNGDEANQIKSGTSLQVYKGSEIKQKETFFLTSTYKGKNDLSMEERLYAYRRALLTRNRIVTKEDIKALCYEICGDKIEQITIKKGFRTAINLQKGLVPSIEIILHTNKKVRTSELEWNSIKKNILSVLEEQSLNVFPYHITIAK</sequence>